<dbReference type="InterPro" id="IPR000595">
    <property type="entry name" value="cNMP-bd_dom"/>
</dbReference>
<organism evidence="5 6">
    <name type="scientific">Yoonia vestfoldensis</name>
    <dbReference type="NCBI Taxonomy" id="245188"/>
    <lineage>
        <taxon>Bacteria</taxon>
        <taxon>Pseudomonadati</taxon>
        <taxon>Pseudomonadota</taxon>
        <taxon>Alphaproteobacteria</taxon>
        <taxon>Rhodobacterales</taxon>
        <taxon>Paracoccaceae</taxon>
        <taxon>Yoonia</taxon>
    </lineage>
</organism>
<dbReference type="Proteomes" id="UP000195273">
    <property type="component" value="Chromosome"/>
</dbReference>
<feature type="domain" description="CBS" evidence="4">
    <location>
        <begin position="216"/>
        <end position="271"/>
    </location>
</feature>
<dbReference type="Pfam" id="PF03445">
    <property type="entry name" value="DUF294"/>
    <property type="match status" value="1"/>
</dbReference>
<dbReference type="STRING" id="1122181.GCA_000382265_02235"/>
<dbReference type="PANTHER" id="PTHR43080:SF2">
    <property type="entry name" value="CBS DOMAIN-CONTAINING PROTEIN"/>
    <property type="match status" value="1"/>
</dbReference>
<dbReference type="Pfam" id="PF00027">
    <property type="entry name" value="cNMP_binding"/>
    <property type="match status" value="1"/>
</dbReference>
<evidence type="ECO:0000256" key="1">
    <source>
        <dbReference type="ARBA" id="ARBA00023122"/>
    </source>
</evidence>
<evidence type="ECO:0000256" key="2">
    <source>
        <dbReference type="PROSITE-ProRule" id="PRU00703"/>
    </source>
</evidence>
<dbReference type="InterPro" id="IPR014710">
    <property type="entry name" value="RmlC-like_jellyroll"/>
</dbReference>
<dbReference type="Pfam" id="PF00571">
    <property type="entry name" value="CBS"/>
    <property type="match status" value="2"/>
</dbReference>
<evidence type="ECO:0000313" key="6">
    <source>
        <dbReference type="Proteomes" id="UP000195273"/>
    </source>
</evidence>
<dbReference type="RefSeq" id="WP_087210904.1">
    <property type="nucleotide sequence ID" value="NZ_CP021431.1"/>
</dbReference>
<protein>
    <submittedName>
        <fullName evidence="5">Choline transport ATP-binding protein OpuBA</fullName>
    </submittedName>
</protein>
<keyword evidence="1 2" id="KW-0129">CBS domain</keyword>
<dbReference type="InterPro" id="IPR046342">
    <property type="entry name" value="CBS_dom_sf"/>
</dbReference>
<keyword evidence="5" id="KW-0547">Nucleotide-binding</keyword>
<dbReference type="SMART" id="SM00116">
    <property type="entry name" value="CBS"/>
    <property type="match status" value="2"/>
</dbReference>
<feature type="domain" description="CBS" evidence="4">
    <location>
        <begin position="152"/>
        <end position="208"/>
    </location>
</feature>
<feature type="domain" description="Cyclic nucleotide-binding" evidence="3">
    <location>
        <begin position="17"/>
        <end position="116"/>
    </location>
</feature>
<dbReference type="CDD" id="cd04587">
    <property type="entry name" value="CBS_pair_CAP-ED_NT_Pol-beta-like_DUF294_assoc"/>
    <property type="match status" value="1"/>
</dbReference>
<name>A0A1Y0EG55_9RHOB</name>
<evidence type="ECO:0000259" key="3">
    <source>
        <dbReference type="PROSITE" id="PS50042"/>
    </source>
</evidence>
<dbReference type="GO" id="GO:0008773">
    <property type="term" value="F:[protein-PII] uridylyltransferase activity"/>
    <property type="evidence" value="ECO:0007669"/>
    <property type="project" value="InterPro"/>
</dbReference>
<dbReference type="PANTHER" id="PTHR43080">
    <property type="entry name" value="CBS DOMAIN-CONTAINING PROTEIN CBSX3, MITOCHONDRIAL"/>
    <property type="match status" value="1"/>
</dbReference>
<dbReference type="PROSITE" id="PS51371">
    <property type="entry name" value="CBS"/>
    <property type="match status" value="2"/>
</dbReference>
<dbReference type="InterPro" id="IPR018821">
    <property type="entry name" value="DUF294_put_nucleoTrafse_sb-bd"/>
</dbReference>
<dbReference type="InterPro" id="IPR051257">
    <property type="entry name" value="Diverse_CBS-Domain"/>
</dbReference>
<keyword evidence="5" id="KW-0067">ATP-binding</keyword>
<dbReference type="CDD" id="cd00038">
    <property type="entry name" value="CAP_ED"/>
    <property type="match status" value="1"/>
</dbReference>
<proteinExistence type="predicted"/>
<dbReference type="SMART" id="SM00100">
    <property type="entry name" value="cNMP"/>
    <property type="match status" value="1"/>
</dbReference>
<keyword evidence="6" id="KW-1185">Reference proteome</keyword>
<accession>A0A1Y0EG55</accession>
<dbReference type="InterPro" id="IPR018490">
    <property type="entry name" value="cNMP-bd_dom_sf"/>
</dbReference>
<dbReference type="CDD" id="cd05401">
    <property type="entry name" value="NT_GlnE_GlnD_like"/>
    <property type="match status" value="1"/>
</dbReference>
<evidence type="ECO:0000259" key="4">
    <source>
        <dbReference type="PROSITE" id="PS51371"/>
    </source>
</evidence>
<reference evidence="5 6" key="1">
    <citation type="submission" date="2017-05" db="EMBL/GenBank/DDBJ databases">
        <title>Genome Sequence of Loktanella vestfoldensis Strain SMR4r Isolated from a Culture of the Diatom Skeletonema marinoi.</title>
        <authorList>
            <person name="Topel M."/>
            <person name="Pinder M.I.M."/>
            <person name="Johansson O.N."/>
            <person name="Kourtchenko O."/>
            <person name="Godhe A."/>
            <person name="Clarke A.K."/>
        </authorList>
    </citation>
    <scope>NUCLEOTIDE SEQUENCE [LARGE SCALE GENOMIC DNA]</scope>
    <source>
        <strain evidence="5 6">SMR4r</strain>
    </source>
</reference>
<dbReference type="SUPFAM" id="SSF54631">
    <property type="entry name" value="CBS-domain pair"/>
    <property type="match status" value="1"/>
</dbReference>
<dbReference type="OrthoDB" id="9808528at2"/>
<dbReference type="SUPFAM" id="SSF51206">
    <property type="entry name" value="cAMP-binding domain-like"/>
    <property type="match status" value="1"/>
</dbReference>
<dbReference type="InterPro" id="IPR000644">
    <property type="entry name" value="CBS_dom"/>
</dbReference>
<evidence type="ECO:0000313" key="5">
    <source>
        <dbReference type="EMBL" id="ARU02626.1"/>
    </source>
</evidence>
<dbReference type="Gene3D" id="2.60.120.10">
    <property type="entry name" value="Jelly Rolls"/>
    <property type="match status" value="1"/>
</dbReference>
<dbReference type="AlphaFoldDB" id="A0A1Y0EG55"/>
<dbReference type="InterPro" id="IPR005105">
    <property type="entry name" value="GlnD_Uridyltrans_N"/>
</dbReference>
<dbReference type="PROSITE" id="PS50042">
    <property type="entry name" value="CNMP_BINDING_3"/>
    <property type="match status" value="1"/>
</dbReference>
<sequence>MPRSMLDLRRFLLSIHPYDSLPDADFQRVLTQIIRVPITQDDVIYAFGAPCKGLYVILEGEVEITTESGEIVSHLGSRNSFGERGLMRDGTTGTHARALSDGELLLLPADDFHAMIAANAGAHRFFTRGRTRNDADATRPASLTETRVDQLMASDPVTCTAEDTITTAAQLMRQHRISCLAVMAGTRLAGIVTLHDINNRVVAEGLDTGLPVSRIMTANPETLPPAAIGSDVLHMMMERRFGHVPVVDQGRLLGIVTQTNLTRFQATNSASLVRDVVRAVTAEDMAAVTAGIPQLLVQLVGAGNRHETVTRLITDIADAITRRLLALAEDHLGPPPVPYLWLACGSQGRQEQTGISDQDNCLMLDDSVTDGDMPYFTALAKFVSDGLDEAGYFYCPGDMMATNPRWCQPMRVWRSYFHRWIDSPSTEAQMLASVMFDLRPIGGTKSLFEDLHQETLEKAARNSIFVAHMVSNSLKHTPPLGLLRGFATLRSGEHKNHIDMKMNGVIPIVDLGRIYALRGQLDSVNTRARIASAHGANQISQSGGRDLLDAYDLIAQARLDHQATLIRAGAKPDNFMSPNVLSEFERSHLRDAFVVVRTMQSAVTQGRGVIG</sequence>
<gene>
    <name evidence="5" type="primary">opuBA</name>
    <name evidence="5" type="ORF">LOKVESSMR4R_03353</name>
</gene>
<dbReference type="Gene3D" id="3.10.580.10">
    <property type="entry name" value="CBS-domain"/>
    <property type="match status" value="1"/>
</dbReference>
<dbReference type="KEGG" id="lvs:LOKVESSMR4R_03353"/>
<dbReference type="GO" id="GO:0005524">
    <property type="term" value="F:ATP binding"/>
    <property type="evidence" value="ECO:0007669"/>
    <property type="project" value="UniProtKB-KW"/>
</dbReference>
<dbReference type="Pfam" id="PF10335">
    <property type="entry name" value="DUF294_C"/>
    <property type="match status" value="1"/>
</dbReference>
<dbReference type="EMBL" id="CP021431">
    <property type="protein sequence ID" value="ARU02626.1"/>
    <property type="molecule type" value="Genomic_DNA"/>
</dbReference>